<dbReference type="FunFam" id="3.30.200.20:FF:000371">
    <property type="entry name" value="Protein NSP-INTERACTING KINASE 2"/>
    <property type="match status" value="1"/>
</dbReference>
<evidence type="ECO:0000256" key="5">
    <source>
        <dbReference type="ARBA" id="ARBA00022989"/>
    </source>
</evidence>
<evidence type="ECO:0000256" key="1">
    <source>
        <dbReference type="ARBA" id="ARBA00004370"/>
    </source>
</evidence>
<evidence type="ECO:0000256" key="9">
    <source>
        <dbReference type="SAM" id="SignalP"/>
    </source>
</evidence>
<feature type="signal peptide" evidence="9">
    <location>
        <begin position="1"/>
        <end position="22"/>
    </location>
</feature>
<dbReference type="CDD" id="cd14066">
    <property type="entry name" value="STKc_IRAK"/>
    <property type="match status" value="1"/>
</dbReference>
<keyword evidence="12" id="KW-1185">Reference proteome</keyword>
<dbReference type="OrthoDB" id="676979at2759"/>
<dbReference type="FunFam" id="3.80.10.10:FF:000379">
    <property type="entry name" value="Protein NSP-INTERACTING KINASE 2"/>
    <property type="match status" value="1"/>
</dbReference>
<keyword evidence="7" id="KW-0325">Glycoprotein</keyword>
<dbReference type="SUPFAM" id="SSF52058">
    <property type="entry name" value="L domain-like"/>
    <property type="match status" value="1"/>
</dbReference>
<dbReference type="InterPro" id="IPR011009">
    <property type="entry name" value="Kinase-like_dom_sf"/>
</dbReference>
<dbReference type="EMBL" id="JXTB01000173">
    <property type="protein sequence ID" value="PON56222.1"/>
    <property type="molecule type" value="Genomic_DNA"/>
</dbReference>
<dbReference type="GO" id="GO:0004672">
    <property type="term" value="F:protein kinase activity"/>
    <property type="evidence" value="ECO:0007669"/>
    <property type="project" value="InterPro"/>
</dbReference>
<accession>A0A2P5C575</accession>
<dbReference type="Proteomes" id="UP000237105">
    <property type="component" value="Unassembled WGS sequence"/>
</dbReference>
<keyword evidence="2" id="KW-0433">Leucine-rich repeat</keyword>
<evidence type="ECO:0000256" key="4">
    <source>
        <dbReference type="ARBA" id="ARBA00022737"/>
    </source>
</evidence>
<evidence type="ECO:0000313" key="12">
    <source>
        <dbReference type="Proteomes" id="UP000237105"/>
    </source>
</evidence>
<dbReference type="Gene3D" id="1.10.510.10">
    <property type="entry name" value="Transferase(Phosphotransferase) domain 1"/>
    <property type="match status" value="1"/>
</dbReference>
<dbReference type="Pfam" id="PF08263">
    <property type="entry name" value="LRRNT_2"/>
    <property type="match status" value="1"/>
</dbReference>
<comment type="subcellular location">
    <subcellularLocation>
        <location evidence="1">Membrane</location>
    </subcellularLocation>
</comment>
<keyword evidence="5" id="KW-1133">Transmembrane helix</keyword>
<keyword evidence="6" id="KW-0472">Membrane</keyword>
<evidence type="ECO:0000259" key="10">
    <source>
        <dbReference type="PROSITE" id="PS50011"/>
    </source>
</evidence>
<dbReference type="InterPro" id="IPR001245">
    <property type="entry name" value="Ser-Thr/Tyr_kinase_cat_dom"/>
</dbReference>
<dbReference type="FunFam" id="1.10.510.10:FF:000513">
    <property type="entry name" value="Protein NSP-INTERACTING KINASE 2"/>
    <property type="match status" value="1"/>
</dbReference>
<dbReference type="Pfam" id="PF13855">
    <property type="entry name" value="LRR_8"/>
    <property type="match status" value="1"/>
</dbReference>
<evidence type="ECO:0000256" key="7">
    <source>
        <dbReference type="ARBA" id="ARBA00023180"/>
    </source>
</evidence>
<dbReference type="InterPro" id="IPR001611">
    <property type="entry name" value="Leu-rich_rpt"/>
</dbReference>
<dbReference type="Gene3D" id="3.80.10.10">
    <property type="entry name" value="Ribonuclease Inhibitor"/>
    <property type="match status" value="2"/>
</dbReference>
<comment type="caution">
    <text evidence="11">The sequence shown here is derived from an EMBL/GenBank/DDBJ whole genome shotgun (WGS) entry which is preliminary data.</text>
</comment>
<evidence type="ECO:0000256" key="6">
    <source>
        <dbReference type="ARBA" id="ARBA00023136"/>
    </source>
</evidence>
<sequence>MGFTVFLFTILIFITNPRWVYGNAELGALMDIKASLDPENLYLSSWAINRDPCDGSFEGIACNELGHVANISLQGKGLSGKLSPAIAGLKYLTGLYLHYNSLYGDIPKEISNLSDLNDLYLNVNNLSGEIPPEIGSMANLQVLQLCYNQLTGSIPTQLGSLKKLSVLALQSNLLTGAIPASLGDVEMLMRLDLSFNHLFGSIPTKLADAPLLEVLDIRNNSLSGSVPIALKKLNEGFGYENNLGLCGVGFEALKPCNSSDHVNRNRPEPYGTGSTGMSTRDIPETANVKLPCSQTGCSTVSKSHQASVVVGTISVSLALLAIGILSFTQYRRRKQKLATSFDIADGCLSTDHQAKRINRKNGSPLISLEYTSGWDPLADGRNLSAFAQEVFHSFRFNLDEVETATHYFSEVNLLGKSNFSATYKGILRDGSVVAIKGIGKTCCKSEDAEFLKGLNMLTSLRHENLVRLRGFCCSRGRGECFLIYDFVPNGNLLKYLDVKDGDVEVLEWSTRVSIIKGIAKGVAFLHSYKPNKPALVHQNISAEKVLIDQRFNPLLSDSGLHKLLTNDVVFSALKATAAMGYLAPEYTTTGRFTEKSDVYAFGVLVLQILAGKRKVTSSIRLGAESGRFQDFIDPNLHGRFFEYEAAKLAKIALLCTDESPIERPSIESVVQELSTCSSCLSL</sequence>
<evidence type="ECO:0000256" key="8">
    <source>
        <dbReference type="SAM" id="MobiDB-lite"/>
    </source>
</evidence>
<dbReference type="InterPro" id="IPR032675">
    <property type="entry name" value="LRR_dom_sf"/>
</dbReference>
<protein>
    <submittedName>
        <fullName evidence="11">Tyrosine-protein kinase</fullName>
    </submittedName>
</protein>
<evidence type="ECO:0000313" key="11">
    <source>
        <dbReference type="EMBL" id="PON56222.1"/>
    </source>
</evidence>
<organism evidence="11 12">
    <name type="scientific">Parasponia andersonii</name>
    <name type="common">Sponia andersonii</name>
    <dbReference type="NCBI Taxonomy" id="3476"/>
    <lineage>
        <taxon>Eukaryota</taxon>
        <taxon>Viridiplantae</taxon>
        <taxon>Streptophyta</taxon>
        <taxon>Embryophyta</taxon>
        <taxon>Tracheophyta</taxon>
        <taxon>Spermatophyta</taxon>
        <taxon>Magnoliopsida</taxon>
        <taxon>eudicotyledons</taxon>
        <taxon>Gunneridae</taxon>
        <taxon>Pentapetalae</taxon>
        <taxon>rosids</taxon>
        <taxon>fabids</taxon>
        <taxon>Rosales</taxon>
        <taxon>Cannabaceae</taxon>
        <taxon>Parasponia</taxon>
    </lineage>
</organism>
<keyword evidence="3" id="KW-0812">Transmembrane</keyword>
<dbReference type="Pfam" id="PF00560">
    <property type="entry name" value="LRR_1"/>
    <property type="match status" value="2"/>
</dbReference>
<keyword evidence="11" id="KW-0418">Kinase</keyword>
<feature type="region of interest" description="Disordered" evidence="8">
    <location>
        <begin position="261"/>
        <end position="280"/>
    </location>
</feature>
<dbReference type="SUPFAM" id="SSF56112">
    <property type="entry name" value="Protein kinase-like (PK-like)"/>
    <property type="match status" value="1"/>
</dbReference>
<dbReference type="PROSITE" id="PS50011">
    <property type="entry name" value="PROTEIN_KINASE_DOM"/>
    <property type="match status" value="1"/>
</dbReference>
<name>A0A2P5C575_PARAD</name>
<dbReference type="GO" id="GO:0016020">
    <property type="term" value="C:membrane"/>
    <property type="evidence" value="ECO:0007669"/>
    <property type="project" value="UniProtKB-SubCell"/>
</dbReference>
<dbReference type="Pfam" id="PF07714">
    <property type="entry name" value="PK_Tyr_Ser-Thr"/>
    <property type="match status" value="1"/>
</dbReference>
<dbReference type="InterPro" id="IPR000719">
    <property type="entry name" value="Prot_kinase_dom"/>
</dbReference>
<keyword evidence="4" id="KW-0677">Repeat</keyword>
<dbReference type="Gene3D" id="3.30.200.20">
    <property type="entry name" value="Phosphorylase Kinase, domain 1"/>
    <property type="match status" value="1"/>
</dbReference>
<dbReference type="InterPro" id="IPR050647">
    <property type="entry name" value="Plant_LRR-RLKs"/>
</dbReference>
<dbReference type="AlphaFoldDB" id="A0A2P5C575"/>
<dbReference type="GO" id="GO:0033612">
    <property type="term" value="F:receptor serine/threonine kinase binding"/>
    <property type="evidence" value="ECO:0007669"/>
    <property type="project" value="TreeGrafter"/>
</dbReference>
<feature type="chain" id="PRO_5015112949" evidence="9">
    <location>
        <begin position="23"/>
        <end position="682"/>
    </location>
</feature>
<feature type="domain" description="Protein kinase" evidence="10">
    <location>
        <begin position="408"/>
        <end position="680"/>
    </location>
</feature>
<keyword evidence="11" id="KW-0808">Transferase</keyword>
<dbReference type="PANTHER" id="PTHR48056:SF37">
    <property type="entry name" value="PROTEIN KINASE DOMAIN-CONTAINING PROTEIN"/>
    <property type="match status" value="1"/>
</dbReference>
<dbReference type="FunFam" id="3.80.10.10:FF:000485">
    <property type="entry name" value="Protein NSP-INTERACTING KINASE 2"/>
    <property type="match status" value="1"/>
</dbReference>
<dbReference type="PANTHER" id="PTHR48056">
    <property type="entry name" value="LRR RECEPTOR-LIKE SERINE/THREONINE-PROTEIN KINASE-RELATED"/>
    <property type="match status" value="1"/>
</dbReference>
<evidence type="ECO:0000256" key="2">
    <source>
        <dbReference type="ARBA" id="ARBA00022614"/>
    </source>
</evidence>
<evidence type="ECO:0000256" key="3">
    <source>
        <dbReference type="ARBA" id="ARBA00022692"/>
    </source>
</evidence>
<proteinExistence type="predicted"/>
<dbReference type="InterPro" id="IPR013210">
    <property type="entry name" value="LRR_N_plant-typ"/>
</dbReference>
<reference evidence="12" key="1">
    <citation type="submission" date="2016-06" db="EMBL/GenBank/DDBJ databases">
        <title>Parallel loss of symbiosis genes in relatives of nitrogen-fixing non-legume Parasponia.</title>
        <authorList>
            <person name="Van Velzen R."/>
            <person name="Holmer R."/>
            <person name="Bu F."/>
            <person name="Rutten L."/>
            <person name="Van Zeijl A."/>
            <person name="Liu W."/>
            <person name="Santuari L."/>
            <person name="Cao Q."/>
            <person name="Sharma T."/>
            <person name="Shen D."/>
            <person name="Roswanjaya Y."/>
            <person name="Wardhani T."/>
            <person name="Kalhor M.S."/>
            <person name="Jansen J."/>
            <person name="Van den Hoogen J."/>
            <person name="Gungor B."/>
            <person name="Hartog M."/>
            <person name="Hontelez J."/>
            <person name="Verver J."/>
            <person name="Yang W.-C."/>
            <person name="Schijlen E."/>
            <person name="Repin R."/>
            <person name="Schilthuizen M."/>
            <person name="Schranz E."/>
            <person name="Heidstra R."/>
            <person name="Miyata K."/>
            <person name="Fedorova E."/>
            <person name="Kohlen W."/>
            <person name="Bisseling T."/>
            <person name="Smit S."/>
            <person name="Geurts R."/>
        </authorList>
    </citation>
    <scope>NUCLEOTIDE SEQUENCE [LARGE SCALE GENOMIC DNA]</scope>
    <source>
        <strain evidence="12">cv. WU1-14</strain>
    </source>
</reference>
<keyword evidence="9" id="KW-0732">Signal</keyword>
<dbReference type="GO" id="GO:0005524">
    <property type="term" value="F:ATP binding"/>
    <property type="evidence" value="ECO:0007669"/>
    <property type="project" value="InterPro"/>
</dbReference>
<gene>
    <name evidence="11" type="ORF">PanWU01x14_182340</name>
</gene>